<dbReference type="PANTHER" id="PTHR46044:SF1">
    <property type="entry name" value="CN HYDROLASE DOMAIN-CONTAINING PROTEIN"/>
    <property type="match status" value="1"/>
</dbReference>
<accession>I2NAX4</accession>
<keyword evidence="2" id="KW-0378">Hydrolase</keyword>
<evidence type="ECO:0000313" key="2">
    <source>
        <dbReference type="EMBL" id="QKM66142.1"/>
    </source>
</evidence>
<dbReference type="InterPro" id="IPR036526">
    <property type="entry name" value="C-N_Hydrolase_sf"/>
</dbReference>
<dbReference type="Pfam" id="PF00795">
    <property type="entry name" value="CN_hydrolase"/>
    <property type="match status" value="1"/>
</dbReference>
<dbReference type="InterPro" id="IPR044149">
    <property type="entry name" value="Nitrilases_CHs"/>
</dbReference>
<name>I2NAX4_STRT9</name>
<protein>
    <submittedName>
        <fullName evidence="2">Carbon-nitrogen hydrolase</fullName>
    </submittedName>
</protein>
<dbReference type="SUPFAM" id="SSF56317">
    <property type="entry name" value="Carbon-nitrogen hydrolase"/>
    <property type="match status" value="1"/>
</dbReference>
<proteinExistence type="inferred from homology"/>
<reference evidence="2 3" key="1">
    <citation type="journal article" date="2012" name="J. Bacteriol.">
        <title>Draft genome of Streptomyces tsukubaensis NRRL 18488, the producer of the clinically important immunosuppressant tacrolimus (FK506).</title>
        <authorList>
            <person name="Barreiro C."/>
            <person name="Prieto C."/>
            <person name="Sola-Landa A."/>
            <person name="Solera E."/>
            <person name="Martinez-Castro M."/>
            <person name="Perez-Redondo R."/>
            <person name="Garcia-Estrada C."/>
            <person name="Aparicio J.F."/>
            <person name="Fernandez-Martinez L.T."/>
            <person name="Santos-Aberturas J."/>
            <person name="Salehi-Najafabadi Z."/>
            <person name="Rodriguez-Garcia A."/>
            <person name="Tauch A."/>
            <person name="Martin J.F."/>
        </authorList>
    </citation>
    <scope>NUCLEOTIDE SEQUENCE [LARGE SCALE GENOMIC DNA]</scope>
    <source>
        <strain evidence="3">DSM 42081 / NBRC 108919 / NRRL 18488 / 9993</strain>
    </source>
</reference>
<dbReference type="RefSeq" id="WP_006344965.1">
    <property type="nucleotide sequence ID" value="NZ_CP029159.1"/>
</dbReference>
<dbReference type="EMBL" id="CP029159">
    <property type="protein sequence ID" value="QKM66142.1"/>
    <property type="molecule type" value="Genomic_DNA"/>
</dbReference>
<dbReference type="PROSITE" id="PS50263">
    <property type="entry name" value="CN_HYDROLASE"/>
    <property type="match status" value="1"/>
</dbReference>
<dbReference type="Gene3D" id="3.60.110.10">
    <property type="entry name" value="Carbon-nitrogen hydrolase"/>
    <property type="match status" value="1"/>
</dbReference>
<dbReference type="InterPro" id="IPR003010">
    <property type="entry name" value="C-N_Hydrolase"/>
</dbReference>
<comment type="similarity">
    <text evidence="1">Belongs to the carbon-nitrogen hydrolase superfamily. Nitrilase family.</text>
</comment>
<organism evidence="2 3">
    <name type="scientific">Streptomyces tsukubensis (strain DSM 42081 / NBRC 108919 / NRRL 18488 / 9993)</name>
    <dbReference type="NCBI Taxonomy" id="1114943"/>
    <lineage>
        <taxon>Bacteria</taxon>
        <taxon>Bacillati</taxon>
        <taxon>Actinomycetota</taxon>
        <taxon>Actinomycetes</taxon>
        <taxon>Kitasatosporales</taxon>
        <taxon>Streptomycetaceae</taxon>
        <taxon>Streptomyces</taxon>
    </lineage>
</organism>
<dbReference type="Proteomes" id="UP000005940">
    <property type="component" value="Chromosome"/>
</dbReference>
<dbReference type="CDD" id="cd07564">
    <property type="entry name" value="nitrilases_CHs"/>
    <property type="match status" value="1"/>
</dbReference>
<dbReference type="AlphaFoldDB" id="I2NAX4"/>
<sequence>MTTTVAIVQQPPALLDLDESLRRAVAHITEAARSGADLVVFPETWLTCYPAWVFGLAGWRDAEARRWHARLLEQSPVLDPGGDDALAPVRAAAREHGVTVVLGLNERAAPASGSLYNSLLTIGPDGGTLNVHRKLTPTHTERIVWAAGDGAGLRVVETPAGRVGSLVCWEHFHPLARHALHAQHEEIHVAAWPDMPESHAIAARSYALEGRCFVVSAGLLLSTDDVPDDLLAAYRAGVGPDAPEDGLLFTGGSGVVGPDGTWIVEPRYGEAGIITATLDRGRRYEEALDLDVAGHYGRPDVFTLSVDRTRRDSGVHFTD</sequence>
<evidence type="ECO:0000313" key="3">
    <source>
        <dbReference type="Proteomes" id="UP000005940"/>
    </source>
</evidence>
<evidence type="ECO:0000256" key="1">
    <source>
        <dbReference type="ARBA" id="ARBA00008129"/>
    </source>
</evidence>
<keyword evidence="3" id="KW-1185">Reference proteome</keyword>
<gene>
    <name evidence="2" type="ORF">STSU_002175</name>
</gene>
<dbReference type="GO" id="GO:0016787">
    <property type="term" value="F:hydrolase activity"/>
    <property type="evidence" value="ECO:0007669"/>
    <property type="project" value="UniProtKB-KW"/>
</dbReference>
<dbReference type="PANTHER" id="PTHR46044">
    <property type="entry name" value="NITRILASE"/>
    <property type="match status" value="1"/>
</dbReference>